<dbReference type="PROSITE" id="PS51379">
    <property type="entry name" value="4FE4S_FER_2"/>
    <property type="match status" value="2"/>
</dbReference>
<dbReference type="Pfam" id="PF13237">
    <property type="entry name" value="Fer4_10"/>
    <property type="match status" value="1"/>
</dbReference>
<evidence type="ECO:0000259" key="5">
    <source>
        <dbReference type="PROSITE" id="PS50112"/>
    </source>
</evidence>
<dbReference type="InterPro" id="IPR004108">
    <property type="entry name" value="Fe_hydrogenase_lsu_C"/>
</dbReference>
<dbReference type="SUPFAM" id="SSF53920">
    <property type="entry name" value="Fe-only hydrogenase"/>
    <property type="match status" value="1"/>
</dbReference>
<feature type="domain" description="PAS" evidence="5">
    <location>
        <begin position="410"/>
        <end position="480"/>
    </location>
</feature>
<dbReference type="InterPro" id="IPR000014">
    <property type="entry name" value="PAS"/>
</dbReference>
<evidence type="ECO:0000313" key="8">
    <source>
        <dbReference type="EMBL" id="OFI07256.1"/>
    </source>
</evidence>
<proteinExistence type="predicted"/>
<dbReference type="InterPro" id="IPR050340">
    <property type="entry name" value="Cytosolic_Fe-S_CAF"/>
</dbReference>
<reference evidence="8 9" key="1">
    <citation type="submission" date="2016-06" db="EMBL/GenBank/DDBJ databases">
        <title>Genome sequence of Clostridium acetireducens DSM 10703.</title>
        <authorList>
            <person name="Poehlein A."/>
            <person name="Fluechter S."/>
            <person name="Duerre P."/>
            <person name="Daniel R."/>
        </authorList>
    </citation>
    <scope>NUCLEOTIDE SEQUENCE [LARGE SCALE GENOMIC DNA]</scope>
    <source>
        <strain evidence="8 9">DSM 10703</strain>
    </source>
</reference>
<dbReference type="Gene3D" id="3.30.70.20">
    <property type="match status" value="1"/>
</dbReference>
<dbReference type="InterPro" id="IPR013767">
    <property type="entry name" value="PAS_fold"/>
</dbReference>
<protein>
    <submittedName>
        <fullName evidence="8">Iron hydrogenase 1</fullName>
        <ecNumber evidence="8">1.12.7.2</ecNumber>
    </submittedName>
</protein>
<dbReference type="NCBIfam" id="TIGR00229">
    <property type="entry name" value="sensory_box"/>
    <property type="match status" value="1"/>
</dbReference>
<keyword evidence="3" id="KW-0408">Iron</keyword>
<dbReference type="InterPro" id="IPR017900">
    <property type="entry name" value="4Fe4S_Fe_S_CS"/>
</dbReference>
<evidence type="ECO:0000313" key="9">
    <source>
        <dbReference type="Proteomes" id="UP000175744"/>
    </source>
</evidence>
<name>A0A1E8F1D3_9CLOT</name>
<dbReference type="Pfam" id="PF00989">
    <property type="entry name" value="PAS"/>
    <property type="match status" value="1"/>
</dbReference>
<evidence type="ECO:0000259" key="6">
    <source>
        <dbReference type="PROSITE" id="PS51379"/>
    </source>
</evidence>
<feature type="domain" description="4Fe-4S ferredoxin-type" evidence="6">
    <location>
        <begin position="2"/>
        <end position="30"/>
    </location>
</feature>
<keyword evidence="2" id="KW-0479">Metal-binding</keyword>
<dbReference type="RefSeq" id="WP_070109413.1">
    <property type="nucleotide sequence ID" value="NZ_LZFO01000004.1"/>
</dbReference>
<evidence type="ECO:0000259" key="7">
    <source>
        <dbReference type="PROSITE" id="PS51656"/>
    </source>
</evidence>
<dbReference type="Gene3D" id="1.10.15.40">
    <property type="entry name" value="Electron transport complex subunit B, putative Fe-S cluster"/>
    <property type="match status" value="1"/>
</dbReference>
<dbReference type="Gene3D" id="3.30.450.20">
    <property type="entry name" value="PAS domain"/>
    <property type="match status" value="1"/>
</dbReference>
<dbReference type="InterPro" id="IPR017896">
    <property type="entry name" value="4Fe4S_Fe-S-bd"/>
</dbReference>
<dbReference type="InterPro" id="IPR035965">
    <property type="entry name" value="PAS-like_dom_sf"/>
</dbReference>
<dbReference type="OrthoDB" id="9798098at2"/>
<dbReference type="Pfam" id="PF02906">
    <property type="entry name" value="Fe_hyd_lg_C"/>
    <property type="match status" value="1"/>
</dbReference>
<evidence type="ECO:0000256" key="1">
    <source>
        <dbReference type="ARBA" id="ARBA00022485"/>
    </source>
</evidence>
<dbReference type="EMBL" id="LZFO01000004">
    <property type="protein sequence ID" value="OFI07256.1"/>
    <property type="molecule type" value="Genomic_DNA"/>
</dbReference>
<dbReference type="PANTHER" id="PTHR11615">
    <property type="entry name" value="NITRATE, FORMATE, IRON DEHYDROGENASE"/>
    <property type="match status" value="1"/>
</dbReference>
<dbReference type="Proteomes" id="UP000175744">
    <property type="component" value="Unassembled WGS sequence"/>
</dbReference>
<dbReference type="PROSITE" id="PS50112">
    <property type="entry name" value="PAS"/>
    <property type="match status" value="1"/>
</dbReference>
<dbReference type="SMART" id="SM00091">
    <property type="entry name" value="PAS"/>
    <property type="match status" value="1"/>
</dbReference>
<dbReference type="Gene3D" id="3.40.950.10">
    <property type="entry name" value="Fe-only Hydrogenase (Larger Subunit), Chain L, domain 3"/>
    <property type="match status" value="1"/>
</dbReference>
<gene>
    <name evidence="8" type="ORF">CLOACE_04490</name>
</gene>
<dbReference type="STRING" id="1121290.CLAOCE_04490"/>
<dbReference type="Pfam" id="PF04060">
    <property type="entry name" value="FeS"/>
    <property type="match status" value="1"/>
</dbReference>
<evidence type="ECO:0000256" key="4">
    <source>
        <dbReference type="ARBA" id="ARBA00023014"/>
    </source>
</evidence>
<dbReference type="InterPro" id="IPR007202">
    <property type="entry name" value="4Fe-4S_dom"/>
</dbReference>
<dbReference type="GO" id="GO:0006355">
    <property type="term" value="P:regulation of DNA-templated transcription"/>
    <property type="evidence" value="ECO:0007669"/>
    <property type="project" value="InterPro"/>
</dbReference>
<dbReference type="PROSITE" id="PS51656">
    <property type="entry name" value="4FE4S"/>
    <property type="match status" value="1"/>
</dbReference>
<keyword evidence="9" id="KW-1185">Reference proteome</keyword>
<dbReference type="AlphaFoldDB" id="A0A1E8F1D3"/>
<dbReference type="GO" id="GO:0046872">
    <property type="term" value="F:metal ion binding"/>
    <property type="evidence" value="ECO:0007669"/>
    <property type="project" value="UniProtKB-KW"/>
</dbReference>
<keyword evidence="4" id="KW-0411">Iron-sulfur</keyword>
<keyword evidence="8" id="KW-0560">Oxidoreductase</keyword>
<dbReference type="EC" id="1.12.7.2" evidence="8"/>
<feature type="domain" description="4Fe-4S" evidence="7">
    <location>
        <begin position="358"/>
        <end position="419"/>
    </location>
</feature>
<dbReference type="CDD" id="cd00130">
    <property type="entry name" value="PAS"/>
    <property type="match status" value="1"/>
</dbReference>
<dbReference type="PATRIC" id="fig|1121290.3.peg.453"/>
<dbReference type="SUPFAM" id="SSF54862">
    <property type="entry name" value="4Fe-4S ferredoxins"/>
    <property type="match status" value="1"/>
</dbReference>
<comment type="caution">
    <text evidence="8">The sequence shown here is derived from an EMBL/GenBank/DDBJ whole genome shotgun (WGS) entry which is preliminary data.</text>
</comment>
<evidence type="ECO:0000256" key="2">
    <source>
        <dbReference type="ARBA" id="ARBA00022723"/>
    </source>
</evidence>
<feature type="domain" description="4Fe-4S ferredoxin-type" evidence="6">
    <location>
        <begin position="31"/>
        <end position="60"/>
    </location>
</feature>
<dbReference type="InterPro" id="IPR009016">
    <property type="entry name" value="Fe_hydrogenase"/>
</dbReference>
<dbReference type="GO" id="GO:0051539">
    <property type="term" value="F:4 iron, 4 sulfur cluster binding"/>
    <property type="evidence" value="ECO:0007669"/>
    <property type="project" value="UniProtKB-KW"/>
</dbReference>
<keyword evidence="1" id="KW-0004">4Fe-4S</keyword>
<dbReference type="GO" id="GO:0008901">
    <property type="term" value="F:ferredoxin hydrogenase activity"/>
    <property type="evidence" value="ECO:0007669"/>
    <property type="project" value="UniProtKB-EC"/>
</dbReference>
<evidence type="ECO:0000256" key="3">
    <source>
        <dbReference type="ARBA" id="ARBA00023004"/>
    </source>
</evidence>
<accession>A0A1E8F1D3</accession>
<dbReference type="SUPFAM" id="SSF55785">
    <property type="entry name" value="PYP-like sensor domain (PAS domain)"/>
    <property type="match status" value="1"/>
</dbReference>
<sequence>MSLINLSKANCKSCYKCVNSCKVKAIRMHNDQAEIVGYRCISCGHCLAVCPQHARTIKTDVDNIKKAIKNKKRVIASISRNFPAAFDLENPNKIVDALKKLGFSAVEDTGVGADAVIESYKNEIEKKKYENYITTNCPSVCYMIEQYFPSLIPYMLPIVSPMIAHGKIIKNKYGEDSYVVFIGSCIAKKREAVEKETKGYIDAVITFEELLEWMNEENINEEDLEPMEFEDKGSKESNGFPIVEGEFSNTISELKKEGYEFISVDGANRCIEIFKNLIKGEISKVCVEANVCKGGCIKGPGMPEDDVGFYKKRRKVKSYVKSNNVEEKKVEEKLISNIDFYREFRNKSTKRKKASEKEINEILKKMGKYEPKDELNCGGCGYNTCREKAQAVYEGMSEASLCLPYIISKVESLQNLIFQYSPDIILIIDEYMKIREINPRAEKTFGIKAEEIKGKHISVIMDEEDFKMVKNTKENVIKKKVFLPNNGFTMIVNILLVEKNDIMLVIMRNVSKEEKSKKELSIVKEKTLNAAQEVIEKQMRVAQKIASLLGETTAETKITLTKLKNVVKEESKNKL</sequence>
<dbReference type="PROSITE" id="PS00198">
    <property type="entry name" value="4FE4S_FER_1"/>
    <property type="match status" value="1"/>
</dbReference>
<organism evidence="8 9">
    <name type="scientific">Clostridium acetireducens DSM 10703</name>
    <dbReference type="NCBI Taxonomy" id="1121290"/>
    <lineage>
        <taxon>Bacteria</taxon>
        <taxon>Bacillati</taxon>
        <taxon>Bacillota</taxon>
        <taxon>Clostridia</taxon>
        <taxon>Eubacteriales</taxon>
        <taxon>Clostridiaceae</taxon>
        <taxon>Clostridium</taxon>
    </lineage>
</organism>